<dbReference type="GO" id="GO:0005794">
    <property type="term" value="C:Golgi apparatus"/>
    <property type="evidence" value="ECO:0007669"/>
    <property type="project" value="UniProtKB-SubCell"/>
</dbReference>
<evidence type="ECO:0000313" key="11">
    <source>
        <dbReference type="Proteomes" id="UP001501920"/>
    </source>
</evidence>
<dbReference type="AlphaFoldDB" id="A0AAR2M604"/>
<dbReference type="Pfam" id="PF12742">
    <property type="entry name" value="Gryzun-like"/>
    <property type="match status" value="1"/>
</dbReference>
<dbReference type="Pfam" id="PF11817">
    <property type="entry name" value="Foie-gras_1"/>
    <property type="match status" value="1"/>
</dbReference>
<feature type="domain" description="Trafficking protein particle complex subunit 11" evidence="8">
    <location>
        <begin position="5"/>
        <end position="125"/>
    </location>
</feature>
<sequence length="738" mass="83128">SSCIAFCIDPPDPEKEKQGILALQLKEKDVLHSELIIALLSNAVAQFKKYKCPRMKSHLMVQMGEEYYHAKDYTKALKLLDYVMCDYRTERWWTLLTSILCTALKCSYLMGHVKDYITYSMELVGRASTLREDQKSRIEKNLIRVLMNEVPEAEPDCDPGSVKAAQVLWSDRISLAGSNEFTVEVQDYVPFIQCKAKFLSPSFHVDEPVQLHVYLRADCPHPVRFAKLCVSLSNQDYNQYCLVEEACKGKDILEASSQENMCLVPGKTRKYCFKFVAKTEDVGRKIEITHVDLMLGSENGRCVYLNWRGGGGDAASAQEALQASRSFKRRTRLPEHQVDWDAVSIQAGTMIISRVPRISVQLQHEPPALTNEMYCITVIVQSAEDTVAKDVSLTAGLKPGQDANLTQTTHVTLNSTEVCDDAHPALLTDISIGDLQPGQKIEKKLYIRCVSTGSRIFLFHVSYAMSTTVEGKEITCRCHKDETVTIETVIPFEVAVKLVSTKFEHLDRVYVDVPFLLMMDILSASPWPVHLVSSDLQLTSNMAAVDQPQSQVEGVVLQTGECASECFSLKCPPVQNGTSTVAAGQYLISWKRKSTCTETPVVKTTVILPHVIVETIPLYVHAELPSFGRVRESLPVWYHIENRTGVVQDVDVSVEPSDAFMFSGLKQVRMRILPGAEQEMVYNFYPLMAGYQNLPLLNINLLRFPNVSSQLLRRFLPTRIFIKSRNRHLFLLVDTSFL</sequence>
<evidence type="ECO:0000256" key="4">
    <source>
        <dbReference type="ARBA" id="ARBA00021520"/>
    </source>
</evidence>
<evidence type="ECO:0000256" key="1">
    <source>
        <dbReference type="ARBA" id="ARBA00001995"/>
    </source>
</evidence>
<dbReference type="InterPro" id="IPR025876">
    <property type="entry name" value="TRAPPC11_C"/>
</dbReference>
<reference evidence="10" key="3">
    <citation type="submission" date="2025-09" db="UniProtKB">
        <authorList>
            <consortium name="Ensembl"/>
        </authorList>
    </citation>
    <scope>IDENTIFICATION</scope>
</reference>
<dbReference type="Proteomes" id="UP001501920">
    <property type="component" value="Chromosome 11"/>
</dbReference>
<gene>
    <name evidence="10" type="primary">TRAPPC11</name>
</gene>
<feature type="domain" description="Trafficking protein particle complex subunit 11 C-terminal" evidence="9">
    <location>
        <begin position="648"/>
        <end position="699"/>
    </location>
</feature>
<dbReference type="PANTHER" id="PTHR14374">
    <property type="entry name" value="FOIE GRAS"/>
    <property type="match status" value="1"/>
</dbReference>
<evidence type="ECO:0000256" key="2">
    <source>
        <dbReference type="ARBA" id="ARBA00004222"/>
    </source>
</evidence>
<protein>
    <recommendedName>
        <fullName evidence="4">Trafficking protein particle complex subunit 11</fullName>
    </recommendedName>
</protein>
<evidence type="ECO:0000256" key="5">
    <source>
        <dbReference type="ARBA" id="ARBA00022448"/>
    </source>
</evidence>
<evidence type="ECO:0000259" key="9">
    <source>
        <dbReference type="Pfam" id="PF12742"/>
    </source>
</evidence>
<name>A0AAR2M604_PYGNA</name>
<evidence type="ECO:0000313" key="10">
    <source>
        <dbReference type="Ensembl" id="ENSPNAP00000082772.1"/>
    </source>
</evidence>
<dbReference type="GeneTree" id="ENSGT00390000006550"/>
<dbReference type="GO" id="GO:0016192">
    <property type="term" value="P:vesicle-mediated transport"/>
    <property type="evidence" value="ECO:0007669"/>
    <property type="project" value="UniProtKB-KW"/>
</dbReference>
<keyword evidence="5" id="KW-0813">Transport</keyword>
<comment type="similarity">
    <text evidence="3">Belongs to the TRAPPC11 family.</text>
</comment>
<comment type="function">
    <text evidence="1">Involved in endoplasmic reticulum to Golgi apparatus trafficking at a very early stage.</text>
</comment>
<proteinExistence type="inferred from homology"/>
<evidence type="ECO:0000259" key="8">
    <source>
        <dbReference type="Pfam" id="PF11817"/>
    </source>
</evidence>
<reference evidence="10 11" key="1">
    <citation type="submission" date="2020-10" db="EMBL/GenBank/DDBJ databases">
        <title>Pygocentrus nattereri (red-bellied piranha) genome, fPygNat1, primary haplotype.</title>
        <authorList>
            <person name="Myers G."/>
            <person name="Meyer A."/>
            <person name="Karagic N."/>
            <person name="Pippel M."/>
            <person name="Winkler S."/>
            <person name="Tracey A."/>
            <person name="Wood J."/>
            <person name="Formenti G."/>
            <person name="Howe K."/>
            <person name="Fedrigo O."/>
            <person name="Jarvis E.D."/>
        </authorList>
    </citation>
    <scope>NUCLEOTIDE SEQUENCE [LARGE SCALE GENOMIC DNA]</scope>
</reference>
<keyword evidence="6" id="KW-0931">ER-Golgi transport</keyword>
<reference evidence="10" key="2">
    <citation type="submission" date="2025-08" db="UniProtKB">
        <authorList>
            <consortium name="Ensembl"/>
        </authorList>
    </citation>
    <scope>IDENTIFICATION</scope>
</reference>
<dbReference type="Ensembl" id="ENSPNAT00000050226.1">
    <property type="protein sequence ID" value="ENSPNAP00000082772.1"/>
    <property type="gene ID" value="ENSPNAG00000009830.2"/>
</dbReference>
<evidence type="ECO:0000256" key="3">
    <source>
        <dbReference type="ARBA" id="ARBA00007051"/>
    </source>
</evidence>
<dbReference type="PANTHER" id="PTHR14374:SF0">
    <property type="entry name" value="TRAFFICKING PROTEIN PARTICLE COMPLEX SUBUNIT 11"/>
    <property type="match status" value="1"/>
</dbReference>
<organism evidence="10 11">
    <name type="scientific">Pygocentrus nattereri</name>
    <name type="common">Red-bellied piranha</name>
    <dbReference type="NCBI Taxonomy" id="42514"/>
    <lineage>
        <taxon>Eukaryota</taxon>
        <taxon>Metazoa</taxon>
        <taxon>Chordata</taxon>
        <taxon>Craniata</taxon>
        <taxon>Vertebrata</taxon>
        <taxon>Euteleostomi</taxon>
        <taxon>Actinopterygii</taxon>
        <taxon>Neopterygii</taxon>
        <taxon>Teleostei</taxon>
        <taxon>Ostariophysi</taxon>
        <taxon>Characiformes</taxon>
        <taxon>Characoidei</taxon>
        <taxon>Pygocentrus</taxon>
    </lineage>
</organism>
<evidence type="ECO:0000256" key="7">
    <source>
        <dbReference type="ARBA" id="ARBA00023034"/>
    </source>
</evidence>
<accession>A0AAR2M604</accession>
<keyword evidence="11" id="KW-1185">Reference proteome</keyword>
<evidence type="ECO:0000256" key="6">
    <source>
        <dbReference type="ARBA" id="ARBA00022892"/>
    </source>
</evidence>
<dbReference type="InterPro" id="IPR021773">
    <property type="entry name" value="TPC11"/>
</dbReference>
<keyword evidence="7" id="KW-0333">Golgi apparatus</keyword>
<comment type="subcellular location">
    <subcellularLocation>
        <location evidence="2">Golgi apparatus</location>
        <location evidence="2">cis-Golgi network</location>
    </subcellularLocation>
</comment>